<dbReference type="SUPFAM" id="SSF56935">
    <property type="entry name" value="Porins"/>
    <property type="match status" value="1"/>
</dbReference>
<comment type="caution">
    <text evidence="4">The sequence shown here is derived from an EMBL/GenBank/DDBJ whole genome shotgun (WGS) entry which is preliminary data.</text>
</comment>
<dbReference type="AlphaFoldDB" id="A0A9Q4MH28"/>
<name>A0A9Q4MH28_XYLFS</name>
<dbReference type="Gene3D" id="2.40.170.20">
    <property type="entry name" value="TonB-dependent receptor, beta-barrel domain"/>
    <property type="match status" value="1"/>
</dbReference>
<evidence type="ECO:0000313" key="5">
    <source>
        <dbReference type="Proteomes" id="UP000474061"/>
    </source>
</evidence>
<evidence type="ECO:0000256" key="1">
    <source>
        <dbReference type="ARBA" id="ARBA00004442"/>
    </source>
</evidence>
<dbReference type="GO" id="GO:0009279">
    <property type="term" value="C:cell outer membrane"/>
    <property type="evidence" value="ECO:0007669"/>
    <property type="project" value="UniProtKB-SubCell"/>
</dbReference>
<evidence type="ECO:0000256" key="3">
    <source>
        <dbReference type="ARBA" id="ARBA00023237"/>
    </source>
</evidence>
<dbReference type="Proteomes" id="UP000474061">
    <property type="component" value="Unassembled WGS sequence"/>
</dbReference>
<keyword evidence="3" id="KW-0998">Cell outer membrane</keyword>
<gene>
    <name evidence="4" type="ORF">FG476_00190</name>
</gene>
<evidence type="ECO:0000313" key="4">
    <source>
        <dbReference type="EMBL" id="MRU22582.1"/>
    </source>
</evidence>
<feature type="non-terminal residue" evidence="4">
    <location>
        <position position="1"/>
    </location>
</feature>
<evidence type="ECO:0000256" key="2">
    <source>
        <dbReference type="ARBA" id="ARBA00023136"/>
    </source>
</evidence>
<feature type="non-terminal residue" evidence="4">
    <location>
        <position position="76"/>
    </location>
</feature>
<proteinExistence type="predicted"/>
<keyword evidence="2" id="KW-0472">Membrane</keyword>
<comment type="subcellular location">
    <subcellularLocation>
        <location evidence="1">Cell outer membrane</location>
    </subcellularLocation>
</comment>
<keyword evidence="4" id="KW-0675">Receptor</keyword>
<protein>
    <submittedName>
        <fullName evidence="4">TonB-dependent receptor</fullName>
    </submittedName>
</protein>
<organism evidence="4 5">
    <name type="scientific">Xylella fastidiosa subsp. multiplex</name>
    <dbReference type="NCBI Taxonomy" id="644357"/>
    <lineage>
        <taxon>Bacteria</taxon>
        <taxon>Pseudomonadati</taxon>
        <taxon>Pseudomonadota</taxon>
        <taxon>Gammaproteobacteria</taxon>
        <taxon>Lysobacterales</taxon>
        <taxon>Lysobacteraceae</taxon>
        <taxon>Xylella</taxon>
    </lineage>
</organism>
<reference evidence="4" key="2">
    <citation type="journal article" date="2020" name="Appl. Environ. Microbiol.">
        <title>Multiple intercontinental introductions associated with the emergence of a plant pathogen in Europe.</title>
        <authorList>
            <person name="Landa B.B."/>
            <person name="Castillo A.I."/>
            <person name="Giampetruzzi A."/>
            <person name="Kahn A."/>
            <person name="Roman-Ecija M."/>
            <person name="Velasco-Amo M.P."/>
            <person name="Navas-Cortes J.A."/>
            <person name="Marco-Noales E."/>
            <person name="Barbe S."/>
            <person name="Moralejo E."/>
            <person name="Coletta-Filho H.D."/>
            <person name="Saldarelli P."/>
            <person name="Saponari M."/>
            <person name="Almeida R.P.P."/>
        </authorList>
    </citation>
    <scope>NUCLEOTIDE SEQUENCE</scope>
    <source>
        <strain evidence="4">XYL1981</strain>
    </source>
</reference>
<sequence length="76" mass="8757">QPDEQWRVWLGYSRRKAEIAIPDPSAPANRGKQIEDVPRWLTNVGAEWQVFPMLKFSAWGNGQGNDYVERTNTLGR</sequence>
<dbReference type="InterPro" id="IPR036942">
    <property type="entry name" value="Beta-barrel_TonB_sf"/>
</dbReference>
<dbReference type="EMBL" id="VDCJ01000049">
    <property type="protein sequence ID" value="MRU22582.1"/>
    <property type="molecule type" value="Genomic_DNA"/>
</dbReference>
<accession>A0A9Q4MH28</accession>
<reference evidence="4" key="1">
    <citation type="submission" date="2019-05" db="EMBL/GenBank/DDBJ databases">
        <authorList>
            <person name="Castillo A."/>
            <person name="Giampetruzzi A."/>
            <person name="Landa B."/>
            <person name="Saponari M."/>
            <person name="Almeida R.P.P."/>
            <person name="Moralejo E."/>
            <person name="Marco-Noales E."/>
            <person name="Velasco-Amo M.P."/>
            <person name="Roman-Ecija M."/>
            <person name="Navarro I."/>
            <person name="Monterde A."/>
            <person name="Barbe S."/>
        </authorList>
    </citation>
    <scope>NUCLEOTIDE SEQUENCE</scope>
    <source>
        <strain evidence="4">XYL1981</strain>
    </source>
</reference>